<accession>A0AAE0HY94</accession>
<reference evidence="2" key="2">
    <citation type="submission" date="2023-06" db="EMBL/GenBank/DDBJ databases">
        <authorList>
            <consortium name="Lawrence Berkeley National Laboratory"/>
            <person name="Haridas S."/>
            <person name="Hensen N."/>
            <person name="Bonometti L."/>
            <person name="Westerberg I."/>
            <person name="Brannstrom I.O."/>
            <person name="Guillou S."/>
            <person name="Cros-Aarteil S."/>
            <person name="Calhoun S."/>
            <person name="Kuo A."/>
            <person name="Mondo S."/>
            <person name="Pangilinan J."/>
            <person name="Riley R."/>
            <person name="Labutti K."/>
            <person name="Andreopoulos B."/>
            <person name="Lipzen A."/>
            <person name="Chen C."/>
            <person name="Yanf M."/>
            <person name="Daum C."/>
            <person name="Ng V."/>
            <person name="Clum A."/>
            <person name="Steindorff A."/>
            <person name="Ohm R."/>
            <person name="Martin F."/>
            <person name="Silar P."/>
            <person name="Natvig D."/>
            <person name="Lalanne C."/>
            <person name="Gautier V."/>
            <person name="Ament-Velasquez S.L."/>
            <person name="Kruys A."/>
            <person name="Hutchinson M.I."/>
            <person name="Powell A.J."/>
            <person name="Barry K."/>
            <person name="Miller A.N."/>
            <person name="Grigoriev I.V."/>
            <person name="Debuchy R."/>
            <person name="Gladieux P."/>
            <person name="Thoren M.H."/>
            <person name="Johannesson H."/>
        </authorList>
    </citation>
    <scope>NUCLEOTIDE SEQUENCE</scope>
    <source>
        <strain evidence="2">CBS 118394</strain>
    </source>
</reference>
<evidence type="ECO:0000256" key="1">
    <source>
        <dbReference type="SAM" id="SignalP"/>
    </source>
</evidence>
<dbReference type="AlphaFoldDB" id="A0AAE0HY94"/>
<reference evidence="2" key="1">
    <citation type="journal article" date="2023" name="Mol. Phylogenet. Evol.">
        <title>Genome-scale phylogeny and comparative genomics of the fungal order Sordariales.</title>
        <authorList>
            <person name="Hensen N."/>
            <person name="Bonometti L."/>
            <person name="Westerberg I."/>
            <person name="Brannstrom I.O."/>
            <person name="Guillou S."/>
            <person name="Cros-Aarteil S."/>
            <person name="Calhoun S."/>
            <person name="Haridas S."/>
            <person name="Kuo A."/>
            <person name="Mondo S."/>
            <person name="Pangilinan J."/>
            <person name="Riley R."/>
            <person name="LaButti K."/>
            <person name="Andreopoulos B."/>
            <person name="Lipzen A."/>
            <person name="Chen C."/>
            <person name="Yan M."/>
            <person name="Daum C."/>
            <person name="Ng V."/>
            <person name="Clum A."/>
            <person name="Steindorff A."/>
            <person name="Ohm R.A."/>
            <person name="Martin F."/>
            <person name="Silar P."/>
            <person name="Natvig D.O."/>
            <person name="Lalanne C."/>
            <person name="Gautier V."/>
            <person name="Ament-Velasquez S.L."/>
            <person name="Kruys A."/>
            <person name="Hutchinson M.I."/>
            <person name="Powell A.J."/>
            <person name="Barry K."/>
            <person name="Miller A.N."/>
            <person name="Grigoriev I.V."/>
            <person name="Debuchy R."/>
            <person name="Gladieux P."/>
            <person name="Hiltunen Thoren M."/>
            <person name="Johannesson H."/>
        </authorList>
    </citation>
    <scope>NUCLEOTIDE SEQUENCE</scope>
    <source>
        <strain evidence="2">CBS 118394</strain>
    </source>
</reference>
<keyword evidence="1" id="KW-0732">Signal</keyword>
<organism evidence="2 3">
    <name type="scientific">Apodospora peruviana</name>
    <dbReference type="NCBI Taxonomy" id="516989"/>
    <lineage>
        <taxon>Eukaryota</taxon>
        <taxon>Fungi</taxon>
        <taxon>Dikarya</taxon>
        <taxon>Ascomycota</taxon>
        <taxon>Pezizomycotina</taxon>
        <taxon>Sordariomycetes</taxon>
        <taxon>Sordariomycetidae</taxon>
        <taxon>Sordariales</taxon>
        <taxon>Lasiosphaeriaceae</taxon>
        <taxon>Apodospora</taxon>
    </lineage>
</organism>
<dbReference type="Proteomes" id="UP001283341">
    <property type="component" value="Unassembled WGS sequence"/>
</dbReference>
<gene>
    <name evidence="2" type="ORF">B0H66DRAFT_643601</name>
</gene>
<proteinExistence type="predicted"/>
<sequence>MKFAIISVLALLAPAMAAPSAEPLPADTTALAPVTLANINEAEVFSFAPPSSCSILSCIQVIGEAICIANAIKNKDYKGILKCAKKKELCGCAGCYSDLGDFLDEYSIC</sequence>
<feature type="chain" id="PRO_5042052795" description="Fungal calcium binding protein domain-containing protein" evidence="1">
    <location>
        <begin position="18"/>
        <end position="109"/>
    </location>
</feature>
<comment type="caution">
    <text evidence="2">The sequence shown here is derived from an EMBL/GenBank/DDBJ whole genome shotgun (WGS) entry which is preliminary data.</text>
</comment>
<evidence type="ECO:0000313" key="2">
    <source>
        <dbReference type="EMBL" id="KAK3314181.1"/>
    </source>
</evidence>
<name>A0AAE0HY94_9PEZI</name>
<dbReference type="EMBL" id="JAUEDM010000007">
    <property type="protein sequence ID" value="KAK3314181.1"/>
    <property type="molecule type" value="Genomic_DNA"/>
</dbReference>
<feature type="signal peptide" evidence="1">
    <location>
        <begin position="1"/>
        <end position="17"/>
    </location>
</feature>
<evidence type="ECO:0008006" key="4">
    <source>
        <dbReference type="Google" id="ProtNLM"/>
    </source>
</evidence>
<protein>
    <recommendedName>
        <fullName evidence="4">Fungal calcium binding protein domain-containing protein</fullName>
    </recommendedName>
</protein>
<keyword evidence="3" id="KW-1185">Reference proteome</keyword>
<evidence type="ECO:0000313" key="3">
    <source>
        <dbReference type="Proteomes" id="UP001283341"/>
    </source>
</evidence>